<dbReference type="PROSITE" id="PS51779">
    <property type="entry name" value="POTRA"/>
    <property type="match status" value="1"/>
</dbReference>
<keyword evidence="4 9" id="KW-0132">Cell division</keyword>
<dbReference type="Gene3D" id="3.40.50.11690">
    <property type="entry name" value="Cell division protein FtsQ/DivIB"/>
    <property type="match status" value="1"/>
</dbReference>
<dbReference type="GO" id="GO:0032153">
    <property type="term" value="C:cell division site"/>
    <property type="evidence" value="ECO:0007669"/>
    <property type="project" value="UniProtKB-UniRule"/>
</dbReference>
<dbReference type="RefSeq" id="WP_312880708.1">
    <property type="nucleotide sequence ID" value="NZ_JACHGI010000001.1"/>
</dbReference>
<dbReference type="InterPro" id="IPR045335">
    <property type="entry name" value="FtsQ_C_sf"/>
</dbReference>
<dbReference type="PANTHER" id="PTHR35851:SF1">
    <property type="entry name" value="CELL DIVISION PROTEIN FTSQ"/>
    <property type="match status" value="1"/>
</dbReference>
<evidence type="ECO:0000256" key="5">
    <source>
        <dbReference type="ARBA" id="ARBA00022692"/>
    </source>
</evidence>
<protein>
    <recommendedName>
        <fullName evidence="9">Cell division protein FtsQ</fullName>
    </recommendedName>
</protein>
<dbReference type="InterPro" id="IPR034746">
    <property type="entry name" value="POTRA"/>
</dbReference>
<dbReference type="Pfam" id="PF03799">
    <property type="entry name" value="FtsQ_DivIB_C"/>
    <property type="match status" value="1"/>
</dbReference>
<name>A0A8E1WBC9_9HYPH</name>
<keyword evidence="5 9" id="KW-0812">Transmembrane</keyword>
<dbReference type="InterPro" id="IPR013685">
    <property type="entry name" value="POTRA_FtsQ_type"/>
</dbReference>
<organism evidence="11 12">
    <name type="scientific">Aminobacter carboxidus</name>
    <dbReference type="NCBI Taxonomy" id="376165"/>
    <lineage>
        <taxon>Bacteria</taxon>
        <taxon>Pseudomonadati</taxon>
        <taxon>Pseudomonadota</taxon>
        <taxon>Alphaproteobacteria</taxon>
        <taxon>Hyphomicrobiales</taxon>
        <taxon>Phyllobacteriaceae</taxon>
        <taxon>Aminobacter</taxon>
    </lineage>
</organism>
<keyword evidence="3 9" id="KW-0997">Cell inner membrane</keyword>
<dbReference type="InterPro" id="IPR026579">
    <property type="entry name" value="FtsQ"/>
</dbReference>
<evidence type="ECO:0000313" key="11">
    <source>
        <dbReference type="EMBL" id="MBB6464554.1"/>
    </source>
</evidence>
<evidence type="ECO:0000256" key="7">
    <source>
        <dbReference type="ARBA" id="ARBA00023136"/>
    </source>
</evidence>
<accession>A0A8E1WBC9</accession>
<keyword evidence="7 9" id="KW-0472">Membrane</keyword>
<dbReference type="Proteomes" id="UP000532373">
    <property type="component" value="Unassembled WGS sequence"/>
</dbReference>
<dbReference type="PANTHER" id="PTHR35851">
    <property type="entry name" value="CELL DIVISION PROTEIN FTSQ"/>
    <property type="match status" value="1"/>
</dbReference>
<sequence length="313" mass="34526">MFALRSGQNRRMGGAAPRVFGLSLSAEHFVLPRLLRKPVRMLSRFGRGEFTPPPYAASMLTAAFLCASSLYGAYLGGHFPAMVQGVTARSGFAVDQIKVSGNRETSEIDILDKLELDGWTSLVGFNPEEARERIVSLPWVRDAAVRKVYPDTIEVRIDERDAFAIWQHGSQLSVVEKDGKIIAPYAGGRQLALPLVIGFGAADRAADFVARVQAFPELAARVKGYIRVGERRWDLRLDNGITVKLPENQVDAALADLADLDRENALLTRDISAVDMRFGDRLVVQLTPEAVERRADALKTKPKALKAKAEKRI</sequence>
<keyword evidence="6 9" id="KW-1133">Transmembrane helix</keyword>
<evidence type="ECO:0000256" key="8">
    <source>
        <dbReference type="ARBA" id="ARBA00023306"/>
    </source>
</evidence>
<dbReference type="AlphaFoldDB" id="A0A8E1WBC9"/>
<comment type="subcellular location">
    <subcellularLocation>
        <location evidence="9">Cell inner membrane</location>
        <topology evidence="9">Single-pass type II membrane protein</topology>
    </subcellularLocation>
    <subcellularLocation>
        <location evidence="1">Membrane</location>
    </subcellularLocation>
    <text evidence="9">Localizes to the division septum.</text>
</comment>
<evidence type="ECO:0000256" key="3">
    <source>
        <dbReference type="ARBA" id="ARBA00022519"/>
    </source>
</evidence>
<evidence type="ECO:0000313" key="12">
    <source>
        <dbReference type="Proteomes" id="UP000532373"/>
    </source>
</evidence>
<dbReference type="GO" id="GO:0043093">
    <property type="term" value="P:FtsZ-dependent cytokinesis"/>
    <property type="evidence" value="ECO:0007669"/>
    <property type="project" value="UniProtKB-UniRule"/>
</dbReference>
<dbReference type="HAMAP" id="MF_00911">
    <property type="entry name" value="FtsQ_subfam"/>
    <property type="match status" value="1"/>
</dbReference>
<keyword evidence="8 9" id="KW-0131">Cell cycle</keyword>
<evidence type="ECO:0000259" key="10">
    <source>
        <dbReference type="PROSITE" id="PS51779"/>
    </source>
</evidence>
<evidence type="ECO:0000256" key="4">
    <source>
        <dbReference type="ARBA" id="ARBA00022618"/>
    </source>
</evidence>
<proteinExistence type="inferred from homology"/>
<comment type="caution">
    <text evidence="11">The sequence shown here is derived from an EMBL/GenBank/DDBJ whole genome shotgun (WGS) entry which is preliminary data.</text>
</comment>
<feature type="domain" description="POTRA" evidence="10">
    <location>
        <begin position="92"/>
        <end position="160"/>
    </location>
</feature>
<dbReference type="GO" id="GO:0005886">
    <property type="term" value="C:plasma membrane"/>
    <property type="evidence" value="ECO:0007669"/>
    <property type="project" value="UniProtKB-SubCell"/>
</dbReference>
<evidence type="ECO:0000256" key="1">
    <source>
        <dbReference type="ARBA" id="ARBA00004370"/>
    </source>
</evidence>
<reference evidence="11 12" key="1">
    <citation type="submission" date="2020-08" db="EMBL/GenBank/DDBJ databases">
        <title>Genomic Encyclopedia of Type Strains, Phase IV (KMG-IV): sequencing the most valuable type-strain genomes for metagenomic binning, comparative biology and taxonomic classification.</title>
        <authorList>
            <person name="Goeker M."/>
        </authorList>
    </citation>
    <scope>NUCLEOTIDE SEQUENCE [LARGE SCALE GENOMIC DNA]</scope>
    <source>
        <strain evidence="11 12">DSM 17454</strain>
    </source>
</reference>
<evidence type="ECO:0000256" key="2">
    <source>
        <dbReference type="ARBA" id="ARBA00022475"/>
    </source>
</evidence>
<gene>
    <name evidence="9" type="primary">ftsQ</name>
    <name evidence="11" type="ORF">HNQ96_000401</name>
</gene>
<dbReference type="Pfam" id="PF08478">
    <property type="entry name" value="POTRA_1"/>
    <property type="match status" value="1"/>
</dbReference>
<evidence type="ECO:0000256" key="6">
    <source>
        <dbReference type="ARBA" id="ARBA00022989"/>
    </source>
</evidence>
<comment type="similarity">
    <text evidence="9">Belongs to the FtsQ/DivIB family. FtsQ subfamily.</text>
</comment>
<keyword evidence="2 9" id="KW-1003">Cell membrane</keyword>
<dbReference type="GO" id="GO:0090529">
    <property type="term" value="P:cell septum assembly"/>
    <property type="evidence" value="ECO:0007669"/>
    <property type="project" value="InterPro"/>
</dbReference>
<evidence type="ECO:0000256" key="9">
    <source>
        <dbReference type="HAMAP-Rule" id="MF_00911"/>
    </source>
</evidence>
<comment type="function">
    <text evidence="9">Essential cell division protein.</text>
</comment>
<dbReference type="Gene3D" id="3.10.20.310">
    <property type="entry name" value="membrane protein fhac"/>
    <property type="match status" value="1"/>
</dbReference>
<dbReference type="EMBL" id="JACHGI010000001">
    <property type="protein sequence ID" value="MBB6464554.1"/>
    <property type="molecule type" value="Genomic_DNA"/>
</dbReference>
<dbReference type="InterPro" id="IPR005548">
    <property type="entry name" value="Cell_div_FtsQ/DivIB_C"/>
</dbReference>